<comment type="caution">
    <text evidence="1">The sequence shown here is derived from an EMBL/GenBank/DDBJ whole genome shotgun (WGS) entry which is preliminary data.</text>
</comment>
<dbReference type="AlphaFoldDB" id="A0A554A1V7"/>
<sequence length="152" mass="17387">MKKFSFIILTLTILMWIGFVTTTQALTFDQLPQVKQSDHWIVSIKEAKNDPRLEKPNPRKFDTYELEIQNKSGQLGRVMARVYRDEPDSTVRYGLAILEAEKTAHLSELDGTAIHPAISVSKAAKKIEVDVLWTTGEEGDRPYKETFIFSQE</sequence>
<keyword evidence="2" id="KW-1185">Reference proteome</keyword>
<accession>A0A554A1V7</accession>
<organism evidence="1 2">
    <name type="scientific">Alkalicoccobacillus porphyridii</name>
    <dbReference type="NCBI Taxonomy" id="2597270"/>
    <lineage>
        <taxon>Bacteria</taxon>
        <taxon>Bacillati</taxon>
        <taxon>Bacillota</taxon>
        <taxon>Bacilli</taxon>
        <taxon>Bacillales</taxon>
        <taxon>Bacillaceae</taxon>
        <taxon>Alkalicoccobacillus</taxon>
    </lineage>
</organism>
<proteinExistence type="predicted"/>
<name>A0A554A1V7_9BACI</name>
<evidence type="ECO:0000313" key="2">
    <source>
        <dbReference type="Proteomes" id="UP000318521"/>
    </source>
</evidence>
<dbReference type="Proteomes" id="UP000318521">
    <property type="component" value="Unassembled WGS sequence"/>
</dbReference>
<dbReference type="EMBL" id="VLXZ01000002">
    <property type="protein sequence ID" value="TSB47646.1"/>
    <property type="molecule type" value="Genomic_DNA"/>
</dbReference>
<reference evidence="1 2" key="1">
    <citation type="submission" date="2019-07" db="EMBL/GenBank/DDBJ databases">
        <authorList>
            <person name="Park Y.J."/>
            <person name="Jeong S.E."/>
            <person name="Jung H.S."/>
        </authorList>
    </citation>
    <scope>NUCLEOTIDE SEQUENCE [LARGE SCALE GENOMIC DNA]</scope>
    <source>
        <strain evidence="2">P16(2019)</strain>
    </source>
</reference>
<evidence type="ECO:0000313" key="1">
    <source>
        <dbReference type="EMBL" id="TSB47646.1"/>
    </source>
</evidence>
<dbReference type="OrthoDB" id="337762at2"/>
<dbReference type="RefSeq" id="WP_143847084.1">
    <property type="nucleotide sequence ID" value="NZ_VLXZ01000002.1"/>
</dbReference>
<gene>
    <name evidence="1" type="ORF">FN960_03750</name>
</gene>
<protein>
    <submittedName>
        <fullName evidence="1">Uncharacterized protein</fullName>
    </submittedName>
</protein>